<evidence type="ECO:0000313" key="6">
    <source>
        <dbReference type="Proteomes" id="UP001291926"/>
    </source>
</evidence>
<organism evidence="5 6">
    <name type="scientific">Penstemon davidsonii</name>
    <dbReference type="NCBI Taxonomy" id="160366"/>
    <lineage>
        <taxon>Eukaryota</taxon>
        <taxon>Viridiplantae</taxon>
        <taxon>Streptophyta</taxon>
        <taxon>Embryophyta</taxon>
        <taxon>Tracheophyta</taxon>
        <taxon>Spermatophyta</taxon>
        <taxon>Magnoliopsida</taxon>
        <taxon>eudicotyledons</taxon>
        <taxon>Gunneridae</taxon>
        <taxon>Pentapetalae</taxon>
        <taxon>asterids</taxon>
        <taxon>lamiids</taxon>
        <taxon>Lamiales</taxon>
        <taxon>Plantaginaceae</taxon>
        <taxon>Cheloneae</taxon>
        <taxon>Penstemon</taxon>
    </lineage>
</organism>
<name>A0ABR0DPY1_9LAMI</name>
<keyword evidence="2" id="KW-0472">Membrane</keyword>
<evidence type="ECO:0000259" key="3">
    <source>
        <dbReference type="PROSITE" id="PS50097"/>
    </source>
</evidence>
<dbReference type="PROSITE" id="PS50144">
    <property type="entry name" value="MATH"/>
    <property type="match status" value="1"/>
</dbReference>
<dbReference type="Pfam" id="PF00651">
    <property type="entry name" value="BTB"/>
    <property type="match status" value="1"/>
</dbReference>
<dbReference type="EMBL" id="JAYDYQ010001087">
    <property type="protein sequence ID" value="KAK4491292.1"/>
    <property type="molecule type" value="Genomic_DNA"/>
</dbReference>
<proteinExistence type="predicted"/>
<keyword evidence="6" id="KW-1185">Reference proteome</keyword>
<dbReference type="InterPro" id="IPR000210">
    <property type="entry name" value="BTB/POZ_dom"/>
</dbReference>
<evidence type="ECO:0000313" key="5">
    <source>
        <dbReference type="EMBL" id="KAK4491292.1"/>
    </source>
</evidence>
<comment type="caution">
    <text evidence="5">The sequence shown here is derived from an EMBL/GenBank/DDBJ whole genome shotgun (WGS) entry which is preliminary data.</text>
</comment>
<evidence type="ECO:0000256" key="2">
    <source>
        <dbReference type="SAM" id="Phobius"/>
    </source>
</evidence>
<dbReference type="InterPro" id="IPR002083">
    <property type="entry name" value="MATH/TRAF_dom"/>
</dbReference>
<dbReference type="Gene3D" id="3.30.710.10">
    <property type="entry name" value="Potassium Channel Kv1.1, Chain A"/>
    <property type="match status" value="1"/>
</dbReference>
<dbReference type="InterPro" id="IPR008974">
    <property type="entry name" value="TRAF-like"/>
</dbReference>
<feature type="domain" description="BTB" evidence="3">
    <location>
        <begin position="165"/>
        <end position="224"/>
    </location>
</feature>
<dbReference type="SUPFAM" id="SSF54695">
    <property type="entry name" value="POZ domain"/>
    <property type="match status" value="1"/>
</dbReference>
<keyword evidence="2" id="KW-0812">Transmembrane</keyword>
<gene>
    <name evidence="5" type="ORF">RD792_002028</name>
</gene>
<keyword evidence="2" id="KW-1133">Transmembrane helix</keyword>
<dbReference type="Gene3D" id="2.60.210.10">
    <property type="entry name" value="Apoptosis, Tumor Necrosis Factor Receptor Associated Protein 2, Chain A"/>
    <property type="match status" value="1"/>
</dbReference>
<feature type="transmembrane region" description="Helical" evidence="2">
    <location>
        <begin position="221"/>
        <end position="237"/>
    </location>
</feature>
<reference evidence="5 6" key="1">
    <citation type="journal article" date="2023" name="bioRxiv">
        <title>Genome report: Whole genome sequence and annotation of Penstemon davidsonii.</title>
        <authorList>
            <person name="Ostevik K.L."/>
            <person name="Alabady M."/>
            <person name="Zhang M."/>
            <person name="Rausher M.D."/>
        </authorList>
    </citation>
    <scope>NUCLEOTIDE SEQUENCE [LARGE SCALE GENOMIC DNA]</scope>
    <source>
        <strain evidence="5">DNT005</strain>
        <tissue evidence="5">Whole leaf</tissue>
    </source>
</reference>
<feature type="domain" description="MATH" evidence="4">
    <location>
        <begin position="1"/>
        <end position="129"/>
    </location>
</feature>
<protein>
    <submittedName>
        <fullName evidence="5">Uncharacterized protein</fullName>
    </submittedName>
</protein>
<accession>A0ABR0DPY1</accession>
<dbReference type="PROSITE" id="PS50097">
    <property type="entry name" value="BTB"/>
    <property type="match status" value="1"/>
</dbReference>
<comment type="pathway">
    <text evidence="1">Protein modification; protein ubiquitination.</text>
</comment>
<evidence type="ECO:0000256" key="1">
    <source>
        <dbReference type="ARBA" id="ARBA00004906"/>
    </source>
</evidence>
<dbReference type="SUPFAM" id="SSF49599">
    <property type="entry name" value="TRAF domain-like"/>
    <property type="match status" value="1"/>
</dbReference>
<dbReference type="PANTHER" id="PTHR26379">
    <property type="entry name" value="BTB/POZ AND MATH DOMAIN-CONTAINING PROTEIN 1"/>
    <property type="match status" value="1"/>
</dbReference>
<dbReference type="InterPro" id="IPR045005">
    <property type="entry name" value="BPM1-6"/>
</dbReference>
<dbReference type="PANTHER" id="PTHR26379:SF187">
    <property type="entry name" value="OS07G0655300 PROTEIN"/>
    <property type="match status" value="1"/>
</dbReference>
<dbReference type="Proteomes" id="UP001291926">
    <property type="component" value="Unassembled WGS sequence"/>
</dbReference>
<dbReference type="CDD" id="cd00121">
    <property type="entry name" value="MATH"/>
    <property type="match status" value="1"/>
</dbReference>
<dbReference type="InterPro" id="IPR011333">
    <property type="entry name" value="SKP1/BTB/POZ_sf"/>
</dbReference>
<evidence type="ECO:0000259" key="4">
    <source>
        <dbReference type="PROSITE" id="PS50144"/>
    </source>
</evidence>
<sequence>MGVGKYISSDIFFVGGHLWQIRFYPNGKNVDKNGGDVYVSFDIAMVSKSEEDVDACFEYVLLDQSGNKWHKEDTKFIIGPYMSGPFTLKDGTNQCVHQDLCLYIVNIDELLLETSQFIKDDCFTIQCTVSVVKTSLYVPKKFAQPPPLSDLRQSYEQLLESGEGSDVSFEVEGETFHAHKLILSTRSPVFKAQFFGPLREENTRCIKIEEMQAPIFMVRKFLYSLIVCSYLFIYLSLNNYDFLMQNCIFSLTNLTLNIFGP</sequence>
<dbReference type="Pfam" id="PF22486">
    <property type="entry name" value="MATH_2"/>
    <property type="match status" value="1"/>
</dbReference>